<dbReference type="CDD" id="cd07251">
    <property type="entry name" value="VOC_like"/>
    <property type="match status" value="1"/>
</dbReference>
<dbReference type="PROSITE" id="PS51819">
    <property type="entry name" value="VOC"/>
    <property type="match status" value="1"/>
</dbReference>
<organism evidence="2 3">
    <name type="scientific">Maritalea myrionectae</name>
    <dbReference type="NCBI Taxonomy" id="454601"/>
    <lineage>
        <taxon>Bacteria</taxon>
        <taxon>Pseudomonadati</taxon>
        <taxon>Pseudomonadota</taxon>
        <taxon>Alphaproteobacteria</taxon>
        <taxon>Hyphomicrobiales</taxon>
        <taxon>Devosiaceae</taxon>
        <taxon>Maritalea</taxon>
    </lineage>
</organism>
<protein>
    <recommendedName>
        <fullName evidence="1">VOC domain-containing protein</fullName>
    </recommendedName>
</protein>
<dbReference type="KEGG" id="mmyr:MXMO3_01542"/>
<dbReference type="PANTHER" id="PTHR36503:SF1">
    <property type="entry name" value="BLR2520 PROTEIN"/>
    <property type="match status" value="1"/>
</dbReference>
<dbReference type="Pfam" id="PF00903">
    <property type="entry name" value="Glyoxalase"/>
    <property type="match status" value="1"/>
</dbReference>
<accession>A0A2R4MDI3</accession>
<dbReference type="SUPFAM" id="SSF54593">
    <property type="entry name" value="Glyoxalase/Bleomycin resistance protein/Dihydroxybiphenyl dioxygenase"/>
    <property type="match status" value="1"/>
</dbReference>
<dbReference type="Proteomes" id="UP000258927">
    <property type="component" value="Chromosome"/>
</dbReference>
<dbReference type="Gene3D" id="3.10.180.10">
    <property type="entry name" value="2,3-Dihydroxybiphenyl 1,2-Dioxygenase, domain 1"/>
    <property type="match status" value="1"/>
</dbReference>
<keyword evidence="3" id="KW-1185">Reference proteome</keyword>
<evidence type="ECO:0000259" key="1">
    <source>
        <dbReference type="PROSITE" id="PS51819"/>
    </source>
</evidence>
<name>A0A2R4MDI3_9HYPH</name>
<dbReference type="EMBL" id="CP021330">
    <property type="protein sequence ID" value="AVX04072.1"/>
    <property type="molecule type" value="Genomic_DNA"/>
</dbReference>
<evidence type="ECO:0000313" key="2">
    <source>
        <dbReference type="EMBL" id="AVX04072.1"/>
    </source>
</evidence>
<dbReference type="InterPro" id="IPR004360">
    <property type="entry name" value="Glyas_Fos-R_dOase_dom"/>
</dbReference>
<sequence>MSNPAPNQRVSLITLGVANLARSIQFYRDLGWSPHARSLDDICFFQMNGFALALYEINALADDQKRPVTAIGTGAITLAQNFDSEGEVDASFERAIAAGATTIKKPEKAFWGGYSGYIADPDGHIWELAMNPNWPLSEDGSLILPDPK</sequence>
<dbReference type="InterPro" id="IPR037523">
    <property type="entry name" value="VOC_core"/>
</dbReference>
<feature type="domain" description="VOC" evidence="1">
    <location>
        <begin position="9"/>
        <end position="131"/>
    </location>
</feature>
<dbReference type="AlphaFoldDB" id="A0A2R4MDI3"/>
<reference evidence="2 3" key="1">
    <citation type="submission" date="2017-05" db="EMBL/GenBank/DDBJ databases">
        <title>Genome Analysis of Maritalea myrionectae HL2708#5.</title>
        <authorList>
            <consortium name="Cotde Inc.-PKNU"/>
            <person name="Jang D."/>
            <person name="Oh H.-M."/>
        </authorList>
    </citation>
    <scope>NUCLEOTIDE SEQUENCE [LARGE SCALE GENOMIC DNA]</scope>
    <source>
        <strain evidence="2 3">HL2708#5</strain>
    </source>
</reference>
<dbReference type="PANTHER" id="PTHR36503">
    <property type="entry name" value="BLR2520 PROTEIN"/>
    <property type="match status" value="1"/>
</dbReference>
<dbReference type="STRING" id="1122213.GCA_000423365_01248"/>
<dbReference type="InterPro" id="IPR029068">
    <property type="entry name" value="Glyas_Bleomycin-R_OHBP_Dase"/>
</dbReference>
<gene>
    <name evidence="2" type="ORF">MXMO3_01542</name>
</gene>
<dbReference type="RefSeq" id="WP_117395477.1">
    <property type="nucleotide sequence ID" value="NZ_CP021330.1"/>
</dbReference>
<evidence type="ECO:0000313" key="3">
    <source>
        <dbReference type="Proteomes" id="UP000258927"/>
    </source>
</evidence>
<proteinExistence type="predicted"/>